<feature type="binding site" evidence="7">
    <location>
        <position position="489"/>
    </location>
    <ligand>
        <name>ATP</name>
        <dbReference type="ChEBI" id="CHEBI:30616"/>
    </ligand>
</feature>
<dbReference type="PANTHER" id="PTHR22594">
    <property type="entry name" value="ASPARTYL/LYSYL-TRNA SYNTHETASE"/>
    <property type="match status" value="1"/>
</dbReference>
<comment type="caution">
    <text evidence="7">Lacks conserved residue(s) required for the propagation of feature annotation.</text>
</comment>
<feature type="binding site" evidence="7">
    <location>
        <position position="496"/>
    </location>
    <ligand>
        <name>L-aspartate</name>
        <dbReference type="ChEBI" id="CHEBI:29991"/>
    </ligand>
</feature>
<dbReference type="NCBIfam" id="TIGR00459">
    <property type="entry name" value="aspS_bact"/>
    <property type="match status" value="1"/>
</dbReference>
<dbReference type="InterPro" id="IPR029351">
    <property type="entry name" value="GAD_dom"/>
</dbReference>
<dbReference type="InterPro" id="IPR002312">
    <property type="entry name" value="Asp/Asn-tRNA-synth_IIb"/>
</dbReference>
<evidence type="ECO:0000256" key="6">
    <source>
        <dbReference type="ARBA" id="ARBA00023146"/>
    </source>
</evidence>
<feature type="site" description="Important for tRNA non-discrimination" evidence="7">
    <location>
        <position position="38"/>
    </location>
</feature>
<dbReference type="GO" id="GO:0003676">
    <property type="term" value="F:nucleic acid binding"/>
    <property type="evidence" value="ECO:0007669"/>
    <property type="project" value="InterPro"/>
</dbReference>
<dbReference type="HAMAP" id="MF_00044">
    <property type="entry name" value="Asp_tRNA_synth_type1"/>
    <property type="match status" value="1"/>
</dbReference>
<evidence type="ECO:0000256" key="2">
    <source>
        <dbReference type="ARBA" id="ARBA00022598"/>
    </source>
</evidence>
<dbReference type="EC" id="6.1.1.23" evidence="7"/>
<dbReference type="SUPFAM" id="SSF55681">
    <property type="entry name" value="Class II aaRS and biotin synthetases"/>
    <property type="match status" value="1"/>
</dbReference>
<dbReference type="RefSeq" id="WP_006966857.1">
    <property type="nucleotide sequence ID" value="NZ_APJX01000006.1"/>
</dbReference>
<dbReference type="InterPro" id="IPR047089">
    <property type="entry name" value="Asp-tRNA-ligase_1_N"/>
</dbReference>
<evidence type="ECO:0000256" key="5">
    <source>
        <dbReference type="ARBA" id="ARBA00022917"/>
    </source>
</evidence>
<dbReference type="Gene3D" id="3.30.930.10">
    <property type="entry name" value="Bira Bifunctional Protein, Domain 2"/>
    <property type="match status" value="1"/>
</dbReference>
<dbReference type="EMBL" id="APJX01000006">
    <property type="protein sequence ID" value="EMS79017.1"/>
    <property type="molecule type" value="Genomic_DNA"/>
</dbReference>
<feature type="binding site" evidence="7">
    <location>
        <position position="455"/>
    </location>
    <ligand>
        <name>L-aspartate</name>
        <dbReference type="ChEBI" id="CHEBI:29991"/>
    </ligand>
</feature>
<evidence type="ECO:0000313" key="9">
    <source>
        <dbReference type="EMBL" id="EMS79017.1"/>
    </source>
</evidence>
<keyword evidence="6 7" id="KW-0030">Aminoacyl-tRNA synthetase</keyword>
<dbReference type="Pfam" id="PF01336">
    <property type="entry name" value="tRNA_anti-codon"/>
    <property type="match status" value="1"/>
</dbReference>
<feature type="region of interest" description="Aspartate" evidence="7">
    <location>
        <begin position="206"/>
        <end position="209"/>
    </location>
</feature>
<dbReference type="PROSITE" id="PS50862">
    <property type="entry name" value="AA_TRNA_LIGASE_II"/>
    <property type="match status" value="1"/>
</dbReference>
<feature type="binding site" evidence="7">
    <location>
        <position position="228"/>
    </location>
    <ligand>
        <name>L-aspartate</name>
        <dbReference type="ChEBI" id="CHEBI:29991"/>
    </ligand>
</feature>
<dbReference type="InterPro" id="IPR004115">
    <property type="entry name" value="GAD-like_sf"/>
</dbReference>
<dbReference type="InterPro" id="IPR006195">
    <property type="entry name" value="aa-tRNA-synth_II"/>
</dbReference>
<comment type="function">
    <text evidence="7">Aspartyl-tRNA synthetase with relaxed tRNA specificity since it is able to aspartylate not only its cognate tRNA(Asp) but also tRNA(Asn). Reaction proceeds in two steps: L-aspartate is first activated by ATP to form Asp-AMP and then transferred to the acceptor end of tRNA(Asp/Asn).</text>
</comment>
<keyword evidence="3 7" id="KW-0547">Nucleotide-binding</keyword>
<dbReference type="InterPro" id="IPR045864">
    <property type="entry name" value="aa-tRNA-synth_II/BPL/LPL"/>
</dbReference>
<evidence type="ECO:0000256" key="1">
    <source>
        <dbReference type="ARBA" id="ARBA00006303"/>
    </source>
</evidence>
<proteinExistence type="inferred from homology"/>
<evidence type="ECO:0000256" key="4">
    <source>
        <dbReference type="ARBA" id="ARBA00022840"/>
    </source>
</evidence>
<dbReference type="Pfam" id="PF02938">
    <property type="entry name" value="GAD"/>
    <property type="match status" value="1"/>
</dbReference>
<keyword evidence="10" id="KW-1185">Reference proteome</keyword>
<evidence type="ECO:0000256" key="7">
    <source>
        <dbReference type="HAMAP-Rule" id="MF_00044"/>
    </source>
</evidence>
<evidence type="ECO:0000256" key="3">
    <source>
        <dbReference type="ARBA" id="ARBA00022741"/>
    </source>
</evidence>
<feature type="binding site" evidence="7">
    <location>
        <position position="182"/>
    </location>
    <ligand>
        <name>L-aspartate</name>
        <dbReference type="ChEBI" id="CHEBI:29991"/>
    </ligand>
</feature>
<keyword evidence="5 7" id="KW-0648">Protein biosynthesis</keyword>
<dbReference type="PRINTS" id="PR01042">
    <property type="entry name" value="TRNASYNTHASP"/>
</dbReference>
<keyword evidence="7" id="KW-0963">Cytoplasm</keyword>
<feature type="binding site" evidence="7">
    <location>
        <begin position="228"/>
        <end position="230"/>
    </location>
    <ligand>
        <name>ATP</name>
        <dbReference type="ChEBI" id="CHEBI:30616"/>
    </ligand>
</feature>
<comment type="subunit">
    <text evidence="7">Homodimer.</text>
</comment>
<gene>
    <name evidence="7 9" type="primary">aspS</name>
    <name evidence="9" type="ORF">Dpo_6c02160</name>
</gene>
<dbReference type="GO" id="GO:0004815">
    <property type="term" value="F:aspartate-tRNA ligase activity"/>
    <property type="evidence" value="ECO:0007669"/>
    <property type="project" value="UniProtKB-UniRule"/>
</dbReference>
<dbReference type="Gene3D" id="3.30.1360.30">
    <property type="entry name" value="GAD-like domain"/>
    <property type="match status" value="1"/>
</dbReference>
<reference evidence="9 10" key="1">
    <citation type="journal article" date="2013" name="Genome Announc.">
        <title>Draft Genome Sequence of Desulfotignum phosphitoxidans DSM 13687 Strain FiPS-3.</title>
        <authorList>
            <person name="Poehlein A."/>
            <person name="Daniel R."/>
            <person name="Simeonova D.D."/>
        </authorList>
    </citation>
    <scope>NUCLEOTIDE SEQUENCE [LARGE SCALE GENOMIC DNA]</scope>
    <source>
        <strain evidence="9 10">DSM 13687</strain>
    </source>
</reference>
<dbReference type="CDD" id="cd04317">
    <property type="entry name" value="EcAspRS_like_N"/>
    <property type="match status" value="1"/>
</dbReference>
<dbReference type="OrthoDB" id="9802326at2"/>
<keyword evidence="2 7" id="KW-0436">Ligase</keyword>
<dbReference type="GO" id="GO:0006422">
    <property type="term" value="P:aspartyl-tRNA aminoacylation"/>
    <property type="evidence" value="ECO:0007669"/>
    <property type="project" value="UniProtKB-UniRule"/>
</dbReference>
<dbReference type="InterPro" id="IPR004364">
    <property type="entry name" value="Aa-tRNA-synt_II"/>
</dbReference>
<dbReference type="AlphaFoldDB" id="S0G3Z3"/>
<evidence type="ECO:0000313" key="10">
    <source>
        <dbReference type="Proteomes" id="UP000014216"/>
    </source>
</evidence>
<dbReference type="NCBIfam" id="NF001750">
    <property type="entry name" value="PRK00476.1"/>
    <property type="match status" value="1"/>
</dbReference>
<feature type="binding site" evidence="7">
    <location>
        <position position="237"/>
    </location>
    <ligand>
        <name>ATP</name>
        <dbReference type="ChEBI" id="CHEBI:30616"/>
    </ligand>
</feature>
<dbReference type="CDD" id="cd00777">
    <property type="entry name" value="AspRS_core"/>
    <property type="match status" value="1"/>
</dbReference>
<comment type="caution">
    <text evidence="9">The sequence shown here is derived from an EMBL/GenBank/DDBJ whole genome shotgun (WGS) entry which is preliminary data.</text>
</comment>
<name>S0G3Z3_9BACT</name>
<dbReference type="SUPFAM" id="SSF55261">
    <property type="entry name" value="GAD domain-like"/>
    <property type="match status" value="1"/>
</dbReference>
<dbReference type="Proteomes" id="UP000014216">
    <property type="component" value="Unassembled WGS sequence"/>
</dbReference>
<accession>S0G3Z3</accession>
<comment type="subcellular location">
    <subcellularLocation>
        <location evidence="7">Cytoplasm</location>
    </subcellularLocation>
</comment>
<dbReference type="InterPro" id="IPR047090">
    <property type="entry name" value="AspRS_core"/>
</dbReference>
<sequence>MSDLLGNMKRTHFCADLRETDIDKTVVLMGWVQHRRDHGGVIFVDLRDREGITQVVFNPLISPAVHEKAQEIRSEFVLGIKGKVAARPADMRNPKMATGAIEILVEELKIFSKAKTPIFLIEDRVEASENIRLQYRYLDLRRPQLKHNILARHKATMAIRNYLDHNGFIDIETPFLTKSTPEGARDYLVPSRVNPGQFYALPQSPQLFKQLLMISGFDRYYQIVKCFRDEDLRADRQPEFTQIDMELSFVNEEQIMEMAEGLITDIFKHVLNLDLKTPFPRLTYAQAMDRFGLDRPDLRFDLELVNVSDIVEHTGFKLFSSVVKSNGLVKTINAKGCASFTRKQIDDLTEFAAVYRAKGLAWIKIKEDQWQSPIAKFFTDDEKQALTDRLDLEPGDIVFFVADQPVIANEALGQLRNELARRLNLIPEDQYSFTWVTDFPLMEYDETEKRYQALHHPFTAPSETDIPKLDTAPLEVNSRAYDLVLNGIEIGGGSIRIHDTALQEKVLSCLGISEEQAREKFGFLLDALDSGAPPHGGIAFGLDRLIMLLCREESIRNVIAFPKTQKATCPLTEAPSTASPAQLLELGIRTTHVGE</sequence>
<evidence type="ECO:0000259" key="8">
    <source>
        <dbReference type="PROSITE" id="PS50862"/>
    </source>
</evidence>
<comment type="catalytic activity">
    <reaction evidence="7">
        <text>tRNA(Asx) + L-aspartate + ATP = L-aspartyl-tRNA(Asx) + AMP + diphosphate</text>
        <dbReference type="Rhea" id="RHEA:18349"/>
        <dbReference type="Rhea" id="RHEA-COMP:9710"/>
        <dbReference type="Rhea" id="RHEA-COMP:9711"/>
        <dbReference type="ChEBI" id="CHEBI:29991"/>
        <dbReference type="ChEBI" id="CHEBI:30616"/>
        <dbReference type="ChEBI" id="CHEBI:33019"/>
        <dbReference type="ChEBI" id="CHEBI:78442"/>
        <dbReference type="ChEBI" id="CHEBI:78516"/>
        <dbReference type="ChEBI" id="CHEBI:456215"/>
        <dbReference type="EC" id="6.1.1.23"/>
    </reaction>
</comment>
<keyword evidence="4 7" id="KW-0067">ATP-binding</keyword>
<dbReference type="PANTHER" id="PTHR22594:SF5">
    <property type="entry name" value="ASPARTATE--TRNA LIGASE, MITOCHONDRIAL"/>
    <property type="match status" value="1"/>
</dbReference>
<feature type="binding site" evidence="7">
    <location>
        <begin position="541"/>
        <end position="544"/>
    </location>
    <ligand>
        <name>ATP</name>
        <dbReference type="ChEBI" id="CHEBI:30616"/>
    </ligand>
</feature>
<dbReference type="InterPro" id="IPR004524">
    <property type="entry name" value="Asp-tRNA-ligase_1"/>
</dbReference>
<dbReference type="PATRIC" id="fig|1286635.3.peg.3098"/>
<dbReference type="Pfam" id="PF00152">
    <property type="entry name" value="tRNA-synt_2"/>
    <property type="match status" value="1"/>
</dbReference>
<dbReference type="GO" id="GO:0005737">
    <property type="term" value="C:cytoplasm"/>
    <property type="evidence" value="ECO:0007669"/>
    <property type="project" value="UniProtKB-SubCell"/>
</dbReference>
<dbReference type="GO" id="GO:0005524">
    <property type="term" value="F:ATP binding"/>
    <property type="evidence" value="ECO:0007669"/>
    <property type="project" value="UniProtKB-UniRule"/>
</dbReference>
<dbReference type="InterPro" id="IPR004365">
    <property type="entry name" value="NA-bd_OB_tRNA"/>
</dbReference>
<dbReference type="Gene3D" id="2.40.50.140">
    <property type="entry name" value="Nucleic acid-binding proteins"/>
    <property type="match status" value="1"/>
</dbReference>
<feature type="domain" description="Aminoacyl-transfer RNA synthetases class-II family profile" evidence="8">
    <location>
        <begin position="158"/>
        <end position="562"/>
    </location>
</feature>
<dbReference type="InterPro" id="IPR012340">
    <property type="entry name" value="NA-bd_OB-fold"/>
</dbReference>
<organism evidence="9 10">
    <name type="scientific">Desulfotignum phosphitoxidans DSM 13687</name>
    <dbReference type="NCBI Taxonomy" id="1286635"/>
    <lineage>
        <taxon>Bacteria</taxon>
        <taxon>Pseudomonadati</taxon>
        <taxon>Thermodesulfobacteriota</taxon>
        <taxon>Desulfobacteria</taxon>
        <taxon>Desulfobacterales</taxon>
        <taxon>Desulfobacteraceae</taxon>
        <taxon>Desulfotignum</taxon>
    </lineage>
</organism>
<protein>
    <recommendedName>
        <fullName evidence="7">Aspartate--tRNA(Asp/Asn) ligase</fullName>
        <ecNumber evidence="7">6.1.1.23</ecNumber>
    </recommendedName>
    <alternativeName>
        <fullName evidence="7">Aspartyl-tRNA synthetase</fullName>
        <shortName evidence="7">AspRS</shortName>
    </alternativeName>
    <alternativeName>
        <fullName evidence="7">Non-discriminating aspartyl-tRNA synthetase</fullName>
        <shortName evidence="7">ND-AspRS</shortName>
    </alternativeName>
</protein>
<dbReference type="SUPFAM" id="SSF50249">
    <property type="entry name" value="Nucleic acid-binding proteins"/>
    <property type="match status" value="1"/>
</dbReference>
<dbReference type="GO" id="GO:0050560">
    <property type="term" value="F:aspartate-tRNA(Asn) ligase activity"/>
    <property type="evidence" value="ECO:0007669"/>
    <property type="project" value="UniProtKB-EC"/>
</dbReference>
<comment type="similarity">
    <text evidence="1 7">Belongs to the class-II aminoacyl-tRNA synthetase family. Type 1 subfamily.</text>
</comment>